<dbReference type="OrthoDB" id="9805423at2"/>
<name>A0A6N8CPP7_9BACI</name>
<evidence type="ECO:0000259" key="1">
    <source>
        <dbReference type="Pfam" id="PF00561"/>
    </source>
</evidence>
<gene>
    <name evidence="2" type="ORF">GMB86_09025</name>
</gene>
<feature type="domain" description="AB hydrolase-1" evidence="1">
    <location>
        <begin position="23"/>
        <end position="132"/>
    </location>
</feature>
<dbReference type="InterPro" id="IPR036388">
    <property type="entry name" value="WH-like_DNA-bd_sf"/>
</dbReference>
<dbReference type="RefSeq" id="WP_155218867.1">
    <property type="nucleotide sequence ID" value="NZ_WNHB01000013.1"/>
</dbReference>
<dbReference type="Gene3D" id="3.40.50.1820">
    <property type="entry name" value="alpha/beta hydrolase"/>
    <property type="match status" value="1"/>
</dbReference>
<dbReference type="PANTHER" id="PTHR43798">
    <property type="entry name" value="MONOACYLGLYCEROL LIPASE"/>
    <property type="match status" value="1"/>
</dbReference>
<evidence type="ECO:0000313" key="3">
    <source>
        <dbReference type="Proteomes" id="UP000440978"/>
    </source>
</evidence>
<dbReference type="AlphaFoldDB" id="A0A6N8CPP7"/>
<dbReference type="PRINTS" id="PR00111">
    <property type="entry name" value="ABHYDROLASE"/>
</dbReference>
<dbReference type="EMBL" id="WNHB01000013">
    <property type="protein sequence ID" value="MTT32149.1"/>
    <property type="molecule type" value="Genomic_DNA"/>
</dbReference>
<dbReference type="GO" id="GO:0016787">
    <property type="term" value="F:hydrolase activity"/>
    <property type="evidence" value="ECO:0007669"/>
    <property type="project" value="UniProtKB-KW"/>
</dbReference>
<dbReference type="Pfam" id="PF00561">
    <property type="entry name" value="Abhydrolase_1"/>
    <property type="match status" value="1"/>
</dbReference>
<dbReference type="Proteomes" id="UP000440978">
    <property type="component" value="Unassembled WGS sequence"/>
</dbReference>
<dbReference type="SUPFAM" id="SSF53474">
    <property type="entry name" value="alpha/beta-Hydrolases"/>
    <property type="match status" value="1"/>
</dbReference>
<accession>A0A6N8CPP7</accession>
<dbReference type="InterPro" id="IPR000073">
    <property type="entry name" value="AB_hydrolase_1"/>
</dbReference>
<dbReference type="InterPro" id="IPR050266">
    <property type="entry name" value="AB_hydrolase_sf"/>
</dbReference>
<keyword evidence="2" id="KW-0378">Hydrolase</keyword>
<protein>
    <submittedName>
        <fullName evidence="2">Alpha/beta fold hydrolase</fullName>
    </submittedName>
</protein>
<dbReference type="InterPro" id="IPR029058">
    <property type="entry name" value="AB_hydrolase_fold"/>
</dbReference>
<comment type="caution">
    <text evidence="2">The sequence shown here is derived from an EMBL/GenBank/DDBJ whole genome shotgun (WGS) entry which is preliminary data.</text>
</comment>
<keyword evidence="3" id="KW-1185">Reference proteome</keyword>
<reference evidence="2 3" key="1">
    <citation type="submission" date="2019-11" db="EMBL/GenBank/DDBJ databases">
        <title>Terrilactibacillus tamarindus sp. nov. BCM23-1 isolated from bark of Tamarindus indica.</title>
        <authorList>
            <person name="Kingkaew E."/>
            <person name="Tanasupawat S."/>
        </authorList>
    </citation>
    <scope>NUCLEOTIDE SEQUENCE [LARGE SCALE GENOMIC DNA]</scope>
    <source>
        <strain evidence="2 3">BCM23-1</strain>
    </source>
</reference>
<organism evidence="2 3">
    <name type="scientific">Terrilactibacillus tamarindi</name>
    <dbReference type="NCBI Taxonomy" id="2599694"/>
    <lineage>
        <taxon>Bacteria</taxon>
        <taxon>Bacillati</taxon>
        <taxon>Bacillota</taxon>
        <taxon>Bacilli</taxon>
        <taxon>Bacillales</taxon>
        <taxon>Bacillaceae</taxon>
        <taxon>Terrilactibacillus</taxon>
    </lineage>
</organism>
<sequence>MPYLKMKDYDLYYSYHDYESSRPTLVFIHGLSFDSSIWQSLLPLLGQNYNTLIYDIKGHGRSVVTTKEIACFFQDLCHEFRALINHLKLTKVHLIGSITGGNVALGFYPIFNHIVKSLTLLSTPFSIPNLFLQEEQDLHKTLTQKEYARQLAGKFIYPCTSEKRKIVEKALSSLNERGFNYPLNQQLMKPDLSSIDCPVLILHGEYDPLYPAHHAILYANDLRNARALIVANSSTLVALDRPEIVSQFLLNFLEDEKVEQKTVPFYNEDFFTKCLEDVSLVGPMSWSNQTMNSEKPILQIHTQGSFQVYWEGTPVEGTWNRRNAKELLVFLAFHDGVATRETIITMFFPHQSMEKARSALRVQLSHLHSLFKQQEDERLNEALSITREGVQLLLPVECDLVDYVKQLDSLFNPNKSLMKRYVIFIDLLNAGSFNLVSTFRSEWFVNLSDKIDRRLTKAMMTIYEELKKRHFIYEIKRLLRKCEPIEPYEGFCKETLQELGTLHTKIDKKSVYYSEREGM</sequence>
<proteinExistence type="predicted"/>
<evidence type="ECO:0000313" key="2">
    <source>
        <dbReference type="EMBL" id="MTT32149.1"/>
    </source>
</evidence>
<dbReference type="Gene3D" id="1.10.10.10">
    <property type="entry name" value="Winged helix-like DNA-binding domain superfamily/Winged helix DNA-binding domain"/>
    <property type="match status" value="1"/>
</dbReference>